<evidence type="ECO:0000256" key="5">
    <source>
        <dbReference type="ARBA" id="ARBA00038359"/>
    </source>
</evidence>
<gene>
    <name evidence="9" type="ORF">ALECFALPRED_008190</name>
</gene>
<keyword evidence="3 7" id="KW-1133">Transmembrane helix</keyword>
<evidence type="ECO:0000256" key="6">
    <source>
        <dbReference type="SAM" id="MobiDB-lite"/>
    </source>
</evidence>
<name>A0A8H3J2P1_9LECA</name>
<dbReference type="Proteomes" id="UP000664203">
    <property type="component" value="Unassembled WGS sequence"/>
</dbReference>
<comment type="subcellular location">
    <subcellularLocation>
        <location evidence="1">Membrane</location>
        <topology evidence="1">Multi-pass membrane protein</topology>
    </subcellularLocation>
</comment>
<feature type="domain" description="Rhodopsin" evidence="8">
    <location>
        <begin position="28"/>
        <end position="265"/>
    </location>
</feature>
<feature type="transmembrane region" description="Helical" evidence="7">
    <location>
        <begin position="89"/>
        <end position="111"/>
    </location>
</feature>
<evidence type="ECO:0000256" key="2">
    <source>
        <dbReference type="ARBA" id="ARBA00022692"/>
    </source>
</evidence>
<feature type="transmembrane region" description="Helical" evidence="7">
    <location>
        <begin position="168"/>
        <end position="191"/>
    </location>
</feature>
<protein>
    <recommendedName>
        <fullName evidence="8">Rhodopsin domain-containing protein</fullName>
    </recommendedName>
</protein>
<comment type="caution">
    <text evidence="9">The sequence shown here is derived from an EMBL/GenBank/DDBJ whole genome shotgun (WGS) entry which is preliminary data.</text>
</comment>
<evidence type="ECO:0000259" key="8">
    <source>
        <dbReference type="Pfam" id="PF20684"/>
    </source>
</evidence>
<evidence type="ECO:0000256" key="4">
    <source>
        <dbReference type="ARBA" id="ARBA00023136"/>
    </source>
</evidence>
<comment type="similarity">
    <text evidence="5">Belongs to the SAT4 family.</text>
</comment>
<keyword evidence="2 7" id="KW-0812">Transmembrane</keyword>
<dbReference type="EMBL" id="CAJPDR010000557">
    <property type="protein sequence ID" value="CAF9939596.1"/>
    <property type="molecule type" value="Genomic_DNA"/>
</dbReference>
<keyword evidence="4 7" id="KW-0472">Membrane</keyword>
<feature type="transmembrane region" description="Helical" evidence="7">
    <location>
        <begin position="203"/>
        <end position="229"/>
    </location>
</feature>
<organism evidence="9 10">
    <name type="scientific">Alectoria fallacina</name>
    <dbReference type="NCBI Taxonomy" id="1903189"/>
    <lineage>
        <taxon>Eukaryota</taxon>
        <taxon>Fungi</taxon>
        <taxon>Dikarya</taxon>
        <taxon>Ascomycota</taxon>
        <taxon>Pezizomycotina</taxon>
        <taxon>Lecanoromycetes</taxon>
        <taxon>OSLEUM clade</taxon>
        <taxon>Lecanoromycetidae</taxon>
        <taxon>Lecanorales</taxon>
        <taxon>Lecanorineae</taxon>
        <taxon>Parmeliaceae</taxon>
        <taxon>Alectoria</taxon>
    </lineage>
</organism>
<accession>A0A8H3J2P1</accession>
<feature type="transmembrane region" description="Helical" evidence="7">
    <location>
        <begin position="12"/>
        <end position="32"/>
    </location>
</feature>
<feature type="transmembrane region" description="Helical" evidence="7">
    <location>
        <begin position="44"/>
        <end position="69"/>
    </location>
</feature>
<evidence type="ECO:0000313" key="9">
    <source>
        <dbReference type="EMBL" id="CAF9939596.1"/>
    </source>
</evidence>
<evidence type="ECO:0000256" key="7">
    <source>
        <dbReference type="SAM" id="Phobius"/>
    </source>
</evidence>
<feature type="compositionally biased region" description="Basic and acidic residues" evidence="6">
    <location>
        <begin position="355"/>
        <end position="373"/>
    </location>
</feature>
<keyword evidence="10" id="KW-1185">Reference proteome</keyword>
<feature type="region of interest" description="Disordered" evidence="6">
    <location>
        <begin position="351"/>
        <end position="373"/>
    </location>
</feature>
<dbReference type="InterPro" id="IPR049326">
    <property type="entry name" value="Rhodopsin_dom_fungi"/>
</dbReference>
<dbReference type="GO" id="GO:0016020">
    <property type="term" value="C:membrane"/>
    <property type="evidence" value="ECO:0007669"/>
    <property type="project" value="UniProtKB-SubCell"/>
</dbReference>
<dbReference type="PANTHER" id="PTHR33048:SF47">
    <property type="entry name" value="INTEGRAL MEMBRANE PROTEIN-RELATED"/>
    <property type="match status" value="1"/>
</dbReference>
<dbReference type="AlphaFoldDB" id="A0A8H3J2P1"/>
<dbReference type="InterPro" id="IPR052337">
    <property type="entry name" value="SAT4-like"/>
</dbReference>
<dbReference type="Pfam" id="PF20684">
    <property type="entry name" value="Fung_rhodopsin"/>
    <property type="match status" value="1"/>
</dbReference>
<evidence type="ECO:0000256" key="3">
    <source>
        <dbReference type="ARBA" id="ARBA00022989"/>
    </source>
</evidence>
<evidence type="ECO:0000313" key="10">
    <source>
        <dbReference type="Proteomes" id="UP000664203"/>
    </source>
</evidence>
<proteinExistence type="inferred from homology"/>
<reference evidence="9" key="1">
    <citation type="submission" date="2021-03" db="EMBL/GenBank/DDBJ databases">
        <authorList>
            <person name="Tagirdzhanova G."/>
        </authorList>
    </citation>
    <scope>NUCLEOTIDE SEQUENCE</scope>
</reference>
<sequence>MLDGNPRGDLVIKVTIACGILETLAVFLRLLARWRSKAAFAADDWWIVATLIPSYAMLAVGCLMVTIGGGGRHAATLDLYQVETFLKTVSAALIAYALTIFMVKISILLMYRRIFDTEAFKKATWVVGAACVAWAIAAVLCLVFQCHPISGMWNPEDTFTNKCINLQAYYRAVASSNMALDVIMLCMPLYMVWRLNLEASQKLMLSGIFALGGLVCVASLMRIITANLIKGADLPYSLTTPYMWSQLEPTMAVVCACLTTYRPLFTGLRLKFLSTFSRGKRYSSRVNDNETFTILTPTPNSRRSSKWSKGRRPSVNTELLRFERMNNQGTKGGLHVVNLAGLGYTPPASGALSPGREDYGFPRSPVRRDDSFV</sequence>
<dbReference type="PANTHER" id="PTHR33048">
    <property type="entry name" value="PTH11-LIKE INTEGRAL MEMBRANE PROTEIN (AFU_ORTHOLOGUE AFUA_5G11245)"/>
    <property type="match status" value="1"/>
</dbReference>
<evidence type="ECO:0000256" key="1">
    <source>
        <dbReference type="ARBA" id="ARBA00004141"/>
    </source>
</evidence>
<dbReference type="OrthoDB" id="5417844at2759"/>
<feature type="transmembrane region" description="Helical" evidence="7">
    <location>
        <begin position="123"/>
        <end position="145"/>
    </location>
</feature>